<feature type="domain" description="TonB-dependent receptor plug" evidence="8">
    <location>
        <begin position="61"/>
        <end position="180"/>
    </location>
</feature>
<dbReference type="Pfam" id="PF07715">
    <property type="entry name" value="Plug"/>
    <property type="match status" value="1"/>
</dbReference>
<gene>
    <name evidence="9" type="ORF">VCB98_06115</name>
</gene>
<accession>A0AAP6JI21</accession>
<dbReference type="Pfam" id="PF00593">
    <property type="entry name" value="TonB_dep_Rec_b-barrel"/>
    <property type="match status" value="1"/>
</dbReference>
<evidence type="ECO:0000313" key="10">
    <source>
        <dbReference type="Proteomes" id="UP001302316"/>
    </source>
</evidence>
<dbReference type="Gene3D" id="2.40.170.20">
    <property type="entry name" value="TonB-dependent receptor, beta-barrel domain"/>
    <property type="match status" value="1"/>
</dbReference>
<proteinExistence type="inferred from homology"/>
<evidence type="ECO:0000256" key="3">
    <source>
        <dbReference type="ARBA" id="ARBA00023237"/>
    </source>
</evidence>
<evidence type="ECO:0000256" key="5">
    <source>
        <dbReference type="SAM" id="MobiDB-lite"/>
    </source>
</evidence>
<dbReference type="InterPro" id="IPR036942">
    <property type="entry name" value="Beta-barrel_TonB_sf"/>
</dbReference>
<dbReference type="RefSeq" id="WP_346051018.1">
    <property type="nucleotide sequence ID" value="NZ_JAYGII010000009.1"/>
</dbReference>
<keyword evidence="4" id="KW-0798">TonB box</keyword>
<keyword evidence="2 4" id="KW-0472">Membrane</keyword>
<evidence type="ECO:0000313" key="9">
    <source>
        <dbReference type="EMBL" id="MEA5445389.1"/>
    </source>
</evidence>
<evidence type="ECO:0000256" key="4">
    <source>
        <dbReference type="RuleBase" id="RU003357"/>
    </source>
</evidence>
<protein>
    <submittedName>
        <fullName evidence="9">TonB-dependent receptor</fullName>
    </submittedName>
</protein>
<dbReference type="EMBL" id="JAYGII010000009">
    <property type="protein sequence ID" value="MEA5445389.1"/>
    <property type="molecule type" value="Genomic_DNA"/>
</dbReference>
<evidence type="ECO:0000256" key="2">
    <source>
        <dbReference type="ARBA" id="ARBA00023136"/>
    </source>
</evidence>
<comment type="caution">
    <text evidence="9">The sequence shown here is derived from an EMBL/GenBank/DDBJ whole genome shotgun (WGS) entry which is preliminary data.</text>
</comment>
<comment type="subcellular location">
    <subcellularLocation>
        <location evidence="1 4">Cell outer membrane</location>
    </subcellularLocation>
</comment>
<evidence type="ECO:0000256" key="1">
    <source>
        <dbReference type="ARBA" id="ARBA00004442"/>
    </source>
</evidence>
<evidence type="ECO:0000259" key="7">
    <source>
        <dbReference type="Pfam" id="PF00593"/>
    </source>
</evidence>
<dbReference type="Proteomes" id="UP001302316">
    <property type="component" value="Unassembled WGS sequence"/>
</dbReference>
<organism evidence="9 10">
    <name type="scientific">Natronospira elongata</name>
    <dbReference type="NCBI Taxonomy" id="3110268"/>
    <lineage>
        <taxon>Bacteria</taxon>
        <taxon>Pseudomonadati</taxon>
        <taxon>Pseudomonadota</taxon>
        <taxon>Gammaproteobacteria</taxon>
        <taxon>Natronospirales</taxon>
        <taxon>Natronospiraceae</taxon>
        <taxon>Natronospira</taxon>
    </lineage>
</organism>
<dbReference type="SUPFAM" id="SSF56935">
    <property type="entry name" value="Porins"/>
    <property type="match status" value="1"/>
</dbReference>
<evidence type="ECO:0000259" key="8">
    <source>
        <dbReference type="Pfam" id="PF07715"/>
    </source>
</evidence>
<comment type="similarity">
    <text evidence="4">Belongs to the TonB-dependent receptor family.</text>
</comment>
<keyword evidence="6" id="KW-0732">Signal</keyword>
<feature type="signal peptide" evidence="6">
    <location>
        <begin position="1"/>
        <end position="30"/>
    </location>
</feature>
<keyword evidence="10" id="KW-1185">Reference proteome</keyword>
<reference evidence="9 10" key="1">
    <citation type="submission" date="2023-12" db="EMBL/GenBank/DDBJ databases">
        <title>Whole-genome sequencing of halo(alkali)philic microorganisms from hypersaline lakes.</title>
        <authorList>
            <person name="Sorokin D.Y."/>
            <person name="Merkel A.Y."/>
            <person name="Messina E."/>
            <person name="Yakimov M."/>
        </authorList>
    </citation>
    <scope>NUCLEOTIDE SEQUENCE [LARGE SCALE GENOMIC DNA]</scope>
    <source>
        <strain evidence="9 10">AB-CW1</strain>
    </source>
</reference>
<dbReference type="InterPro" id="IPR037066">
    <property type="entry name" value="Plug_dom_sf"/>
</dbReference>
<feature type="chain" id="PRO_5042983988" evidence="6">
    <location>
        <begin position="31"/>
        <end position="1043"/>
    </location>
</feature>
<dbReference type="PANTHER" id="PTHR47234:SF2">
    <property type="entry name" value="TONB-DEPENDENT RECEPTOR"/>
    <property type="match status" value="1"/>
</dbReference>
<feature type="domain" description="TonB-dependent receptor-like beta-barrel" evidence="7">
    <location>
        <begin position="567"/>
        <end position="1010"/>
    </location>
</feature>
<dbReference type="Gene3D" id="2.170.130.10">
    <property type="entry name" value="TonB-dependent receptor, plug domain"/>
    <property type="match status" value="1"/>
</dbReference>
<keyword evidence="9" id="KW-0675">Receptor</keyword>
<sequence length="1043" mass="115033">MKPDNPLRRAIRLALLSGMAAALAAPMAMAQNNDNDEEEELRELDRVRVTGTRITREGIDTHYPALSISSQELEDRGFTNVADALNELPSFGAPPITPDGTQNTFNLGQNFVDFLGLGSQRTLTLVNGRRFVSQNTPSIFAASGGLQVDFNVIPVAMVDRIEVIGIGGAPIYGSDAIAGTINVILKDDYEGVDFSLQRGITAESDAQTDMFSYVAGANMFDGRGNVTFSVEWFNQEGLEGTARPDLLASENNWFWGVDPDGVRRLYNDSRMNLFAFGGLVSPGFQTVPSFGIGAMPNDGVFYQFDENSDLVPFQPGTPHPNSAFFAIGGDGADFFREVEQLRSPLERKVITSSMNYDLTDDVRFSSDFLFSESSATELTSQGGFQTWAFGGTSGPLFFESDHPFLSDQAQQLLADNGLPGFWLHRFNNDIIDPSSSREQNVWRWTAGLDGEIFAGNRRFDWDVSVVAGESKAETRDEGIIDGRFINALDVRVLTQDDLDAVDPNDLLAISGTDTADVGDMICESVYQAALGNVTGVSGSGITAENIPFVDGCIPLNLFGEGVRDPAARDWVTGDRMTQTRIGQAIYTANFGGDLFELPGGMSAFNVGYETRREDARFIPGLGTEVPLTRSAPFAETGGSYKTDEFYGELFFPVFGPGNQVPLAHRLEFNAAVREIENNLAGDATVWSLGGVWAPVRDVAIRGNYTESIRAPSLVELFAPQTQVFSFANDPCDFRFVDSGPDPDTRRENCEQDLGEDPDGFTSEIVNATGVGRSGGNPDLENEFAESYALGVTFEPRWVDNLVLTTDYYHIEIEDAITSLSLTDLMEACYDSPDFPIPACNSFTRDEDGQVADFLTGQTNAQEFRLTQLNVGLQYRFDVSDFFGLFSEGMGARDMGTLGLNTRFSQTRDRTTSVAGDEAPRQVGGFGQPKNRAIVDTTWTRGDWRVFWRTDWTRRPRIDPRLDNIYHDEDGRGVIRTRSRHIHNASVSYNFGRWADWAPQSTVIQFTVNNLFDREPNRIENASGHFGMDEILGRRYQLTLRGSY</sequence>
<keyword evidence="3" id="KW-0998">Cell outer membrane</keyword>
<dbReference type="AlphaFoldDB" id="A0AAP6JI21"/>
<feature type="region of interest" description="Disordered" evidence="5">
    <location>
        <begin position="738"/>
        <end position="760"/>
    </location>
</feature>
<name>A0AAP6JI21_9GAMM</name>
<dbReference type="PANTHER" id="PTHR47234">
    <property type="match status" value="1"/>
</dbReference>
<feature type="region of interest" description="Disordered" evidence="5">
    <location>
        <begin position="908"/>
        <end position="928"/>
    </location>
</feature>
<dbReference type="InterPro" id="IPR012910">
    <property type="entry name" value="Plug_dom"/>
</dbReference>
<dbReference type="InterPro" id="IPR000531">
    <property type="entry name" value="Beta-barrel_TonB"/>
</dbReference>
<dbReference type="GO" id="GO:0009279">
    <property type="term" value="C:cell outer membrane"/>
    <property type="evidence" value="ECO:0007669"/>
    <property type="project" value="UniProtKB-SubCell"/>
</dbReference>
<evidence type="ECO:0000256" key="6">
    <source>
        <dbReference type="SAM" id="SignalP"/>
    </source>
</evidence>